<dbReference type="Gene3D" id="1.25.40.10">
    <property type="entry name" value="Tetratricopeptide repeat domain"/>
    <property type="match status" value="4"/>
</dbReference>
<proteinExistence type="predicted"/>
<gene>
    <name evidence="4" type="ORF">Salat_2329100</name>
</gene>
<name>A0AAE2CEI4_9LAMI</name>
<keyword evidence="5" id="KW-1185">Reference proteome</keyword>
<protein>
    <submittedName>
        <fullName evidence="4">Pentatricopeptide repeat-containing protein</fullName>
    </submittedName>
</protein>
<dbReference type="GO" id="GO:0009451">
    <property type="term" value="P:RNA modification"/>
    <property type="evidence" value="ECO:0007669"/>
    <property type="project" value="InterPro"/>
</dbReference>
<dbReference type="InterPro" id="IPR011990">
    <property type="entry name" value="TPR-like_helical_dom_sf"/>
</dbReference>
<dbReference type="AlphaFoldDB" id="A0AAE2CEI4"/>
<keyword evidence="1" id="KW-0677">Repeat</keyword>
<dbReference type="FunFam" id="1.25.40.10:FF:000425">
    <property type="entry name" value="Pentatricopeptide repeat-containing protein At3g26540"/>
    <property type="match status" value="1"/>
</dbReference>
<evidence type="ECO:0000313" key="5">
    <source>
        <dbReference type="Proteomes" id="UP001293254"/>
    </source>
</evidence>
<feature type="repeat" description="PPR" evidence="2">
    <location>
        <begin position="111"/>
        <end position="141"/>
    </location>
</feature>
<dbReference type="GO" id="GO:0003723">
    <property type="term" value="F:RNA binding"/>
    <property type="evidence" value="ECO:0007669"/>
    <property type="project" value="InterPro"/>
</dbReference>
<comment type="caution">
    <text evidence="4">The sequence shown here is derived from an EMBL/GenBank/DDBJ whole genome shotgun (WGS) entry which is preliminary data.</text>
</comment>
<dbReference type="Pfam" id="PF13041">
    <property type="entry name" value="PPR_2"/>
    <property type="match status" value="1"/>
</dbReference>
<dbReference type="Proteomes" id="UP001293254">
    <property type="component" value="Unassembled WGS sequence"/>
</dbReference>
<evidence type="ECO:0000256" key="2">
    <source>
        <dbReference type="PROSITE-ProRule" id="PRU00708"/>
    </source>
</evidence>
<sequence length="583" mass="64215">MFSPRDVVSSSRRLFCKYVYANPIFSSLGKVSAFPSKSVAEYHIHTSFDVQIQAQVRPENHCRKAGILSEGAELGFSHKYDFLIEKYRFSRSGFEARRFHSDVIKNGFVGDLFMGNTLINVYARSGDLVSAKYVFDEMPDKNSVTWACLITGYTQNEMPENAIAAFGRMVSAGFIPNHYALGSALRACQRLGAEGLKHGTQIHGLVSKTRYAFDVVVCNALISMYGSCVVGSTGSDHAWRVFDGIENKNSISWNSIISVYSQRGDVVSVFGLFSDMQKEGLGFNFRPSEYTFGSLITAAAESLNVDHGSLLLKQLLAKVEMSGFVEDLFVGSALVSSFARLGSIDIAKSIFQQMGTRNAVSLNGLMVGLVKLKQGEEAVEVFLDTRELVKLNFDSYVLLLSAFGEFSYLDEGRRKGKEVSWNSIIRAFTDSEASIVEGTRYFIEMMRAGRTPNSVTFINILAAAASLSCVQLTHQVHALVLKYRLTDDKAVNNSLLTCYGKSGEINDCETDIGSKGAARTSNSSVSGFGGSPRAPQSSELTKHGKQNIYSWNSIISGYARHGDGHKALRCFQRRNWKTSNQIT</sequence>
<evidence type="ECO:0000313" key="4">
    <source>
        <dbReference type="EMBL" id="KAK4419163.1"/>
    </source>
</evidence>
<accession>A0AAE2CEI4</accession>
<feature type="repeat" description="PPR" evidence="2">
    <location>
        <begin position="249"/>
        <end position="283"/>
    </location>
</feature>
<reference evidence="4" key="2">
    <citation type="journal article" date="2024" name="Plant">
        <title>Genomic evolution and insights into agronomic trait innovations of Sesamum species.</title>
        <authorList>
            <person name="Miao H."/>
            <person name="Wang L."/>
            <person name="Qu L."/>
            <person name="Liu H."/>
            <person name="Sun Y."/>
            <person name="Le M."/>
            <person name="Wang Q."/>
            <person name="Wei S."/>
            <person name="Zheng Y."/>
            <person name="Lin W."/>
            <person name="Duan Y."/>
            <person name="Cao H."/>
            <person name="Xiong S."/>
            <person name="Wang X."/>
            <person name="Wei L."/>
            <person name="Li C."/>
            <person name="Ma Q."/>
            <person name="Ju M."/>
            <person name="Zhao R."/>
            <person name="Li G."/>
            <person name="Mu C."/>
            <person name="Tian Q."/>
            <person name="Mei H."/>
            <person name="Zhang T."/>
            <person name="Gao T."/>
            <person name="Zhang H."/>
        </authorList>
    </citation>
    <scope>NUCLEOTIDE SEQUENCE</scope>
    <source>
        <strain evidence="4">3651</strain>
    </source>
</reference>
<dbReference type="FunFam" id="1.25.40.10:FF:000381">
    <property type="entry name" value="Pentatricopeptide repeat-containing protein"/>
    <property type="match status" value="1"/>
</dbReference>
<dbReference type="PANTHER" id="PTHR47926">
    <property type="entry name" value="PENTATRICOPEPTIDE REPEAT-CONTAINING PROTEIN"/>
    <property type="match status" value="1"/>
</dbReference>
<evidence type="ECO:0000256" key="1">
    <source>
        <dbReference type="ARBA" id="ARBA00022737"/>
    </source>
</evidence>
<dbReference type="PROSITE" id="PS51375">
    <property type="entry name" value="PPR"/>
    <property type="match status" value="3"/>
</dbReference>
<feature type="region of interest" description="Disordered" evidence="3">
    <location>
        <begin position="516"/>
        <end position="542"/>
    </location>
</feature>
<dbReference type="Pfam" id="PF01535">
    <property type="entry name" value="PPR"/>
    <property type="match status" value="5"/>
</dbReference>
<feature type="repeat" description="PPR" evidence="2">
    <location>
        <begin position="142"/>
        <end position="176"/>
    </location>
</feature>
<evidence type="ECO:0000256" key="3">
    <source>
        <dbReference type="SAM" id="MobiDB-lite"/>
    </source>
</evidence>
<dbReference type="EMBL" id="JACGWO010000009">
    <property type="protein sequence ID" value="KAK4419163.1"/>
    <property type="molecule type" value="Genomic_DNA"/>
</dbReference>
<dbReference type="InterPro" id="IPR046960">
    <property type="entry name" value="PPR_At4g14850-like_plant"/>
</dbReference>
<reference evidence="4" key="1">
    <citation type="submission" date="2020-06" db="EMBL/GenBank/DDBJ databases">
        <authorList>
            <person name="Li T."/>
            <person name="Hu X."/>
            <person name="Zhang T."/>
            <person name="Song X."/>
            <person name="Zhang H."/>
            <person name="Dai N."/>
            <person name="Sheng W."/>
            <person name="Hou X."/>
            <person name="Wei L."/>
        </authorList>
    </citation>
    <scope>NUCLEOTIDE SEQUENCE</scope>
    <source>
        <strain evidence="4">3651</strain>
        <tissue evidence="4">Leaf</tissue>
    </source>
</reference>
<dbReference type="NCBIfam" id="TIGR00756">
    <property type="entry name" value="PPR"/>
    <property type="match status" value="4"/>
</dbReference>
<organism evidence="4 5">
    <name type="scientific">Sesamum alatum</name>
    <dbReference type="NCBI Taxonomy" id="300844"/>
    <lineage>
        <taxon>Eukaryota</taxon>
        <taxon>Viridiplantae</taxon>
        <taxon>Streptophyta</taxon>
        <taxon>Embryophyta</taxon>
        <taxon>Tracheophyta</taxon>
        <taxon>Spermatophyta</taxon>
        <taxon>Magnoliopsida</taxon>
        <taxon>eudicotyledons</taxon>
        <taxon>Gunneridae</taxon>
        <taxon>Pentapetalae</taxon>
        <taxon>asterids</taxon>
        <taxon>lamiids</taxon>
        <taxon>Lamiales</taxon>
        <taxon>Pedaliaceae</taxon>
        <taxon>Sesamum</taxon>
    </lineage>
</organism>
<dbReference type="InterPro" id="IPR002885">
    <property type="entry name" value="PPR_rpt"/>
</dbReference>